<keyword evidence="4 8" id="KW-0460">Magnesium</keyword>
<dbReference type="InterPro" id="IPR003601">
    <property type="entry name" value="Topo_IA_2"/>
</dbReference>
<sequence>MKLFIAEKPSLGRAIAEALPGPKKREEGYIRCGDDTWVSWCIGHLLEQAEPDAYDPAFKQWRLEHLPILPGEWQLQPKSGTRKQLTILRKLVKQADCLVHAGDPDREGQLLVDEVIAWLKVPAQKRASVQRCLISDLNPEAVRRALAQLKPNRDFVPLSTSALARSRADWLYGINLTRACTLQGQQSGYQGVLSVGRVQTPILGLVVRRDESIEVFVSKPFYEVLAQLETPAGERFQAKWQPSEACAAYQDEEGRVVSKALAENVIRRITDQPAHITQLNRKTKQQPAPLPYSLSALQIDAGKRYGMSAQQVLDTCQSLYEKHTLITYPRSDSRYLPEEHFARAERVVKAIRSTCPALTEAADGTDLHLRSKAWNDKKVDAHHAIIPTEKQASSTRLSANEQRLYELIARQYLMQFYSHWRYQDTEVILDIAGGCFIARARETLDSGWKVLFPSRQNDDDGDEPSQSALPPLQQGQTLHCLNGTLQEKMTQPPKHFTDATLLAAMTGIARYVKDPEIRKILRETDGLGTEATRAGIIELLFKRQYLMRQGKQILATPAGKGLINSLPESTTLPDMTAEWEAQLEAIKQREMPYAAFMQLLEQTLRQLIQQVTQTSIRLPAGASSPKSPVHRRRKTGRRTARAKKA</sequence>
<dbReference type="InterPro" id="IPR023406">
    <property type="entry name" value="Topo_IA_AS"/>
</dbReference>
<dbReference type="KEGG" id="nik:F5I99_11660"/>
<feature type="region of interest" description="Disordered" evidence="9">
    <location>
        <begin position="618"/>
        <end position="645"/>
    </location>
</feature>
<dbReference type="EC" id="5.6.2.1" evidence="8"/>
<dbReference type="NCBIfam" id="TIGR01056">
    <property type="entry name" value="topB"/>
    <property type="match status" value="1"/>
</dbReference>
<evidence type="ECO:0000313" key="13">
    <source>
        <dbReference type="Proteomes" id="UP000325606"/>
    </source>
</evidence>
<feature type="active site" description="O-(5'-phospho-DNA)-tyrosine intermediate" evidence="8">
    <location>
        <position position="328"/>
    </location>
</feature>
<dbReference type="InterPro" id="IPR034144">
    <property type="entry name" value="TOPRIM_TopoIII"/>
</dbReference>
<dbReference type="Gene3D" id="3.40.50.140">
    <property type="match status" value="1"/>
</dbReference>
<dbReference type="InterPro" id="IPR023405">
    <property type="entry name" value="Topo_IA_core_domain"/>
</dbReference>
<dbReference type="PANTHER" id="PTHR11390">
    <property type="entry name" value="PROKARYOTIC DNA TOPOISOMERASE"/>
    <property type="match status" value="1"/>
</dbReference>
<dbReference type="Proteomes" id="UP000325606">
    <property type="component" value="Chromosome"/>
</dbReference>
<dbReference type="SMART" id="SM00493">
    <property type="entry name" value="TOPRIM"/>
    <property type="match status" value="1"/>
</dbReference>
<dbReference type="PROSITE" id="PS52039">
    <property type="entry name" value="TOPO_IA_2"/>
    <property type="match status" value="1"/>
</dbReference>
<evidence type="ECO:0000259" key="11">
    <source>
        <dbReference type="PROSITE" id="PS52039"/>
    </source>
</evidence>
<dbReference type="InterPro" id="IPR003602">
    <property type="entry name" value="Topo_IA_DNA-bd_dom"/>
</dbReference>
<feature type="binding site" evidence="8">
    <location>
        <position position="7"/>
    </location>
    <ligand>
        <name>Mg(2+)</name>
        <dbReference type="ChEBI" id="CHEBI:18420"/>
        <label>1</label>
        <note>catalytic</note>
    </ligand>
</feature>
<feature type="site" description="Interaction with DNA" evidence="8">
    <location>
        <position position="178"/>
    </location>
</feature>
<comment type="catalytic activity">
    <reaction evidence="1 8">
        <text>ATP-independent breakage of single-stranded DNA, followed by passage and rejoining.</text>
        <dbReference type="EC" id="5.6.2.1"/>
    </reaction>
</comment>
<dbReference type="InterPro" id="IPR013825">
    <property type="entry name" value="Topo_IA_cen_sub2"/>
</dbReference>
<dbReference type="SMART" id="SM00436">
    <property type="entry name" value="TOP1Bc"/>
    <property type="match status" value="1"/>
</dbReference>
<dbReference type="InterPro" id="IPR013826">
    <property type="entry name" value="Topo_IA_cen_sub3"/>
</dbReference>
<dbReference type="GO" id="GO:0003677">
    <property type="term" value="F:DNA binding"/>
    <property type="evidence" value="ECO:0007669"/>
    <property type="project" value="UniProtKB-KW"/>
</dbReference>
<gene>
    <name evidence="8" type="primary">topB</name>
    <name evidence="12" type="ORF">F5I99_11660</name>
</gene>
<dbReference type="InterPro" id="IPR013824">
    <property type="entry name" value="Topo_IA_cen_sub1"/>
</dbReference>
<dbReference type="SMART" id="SM00437">
    <property type="entry name" value="TOP1Ac"/>
    <property type="match status" value="1"/>
</dbReference>
<evidence type="ECO:0000256" key="8">
    <source>
        <dbReference type="HAMAP-Rule" id="MF_00953"/>
    </source>
</evidence>
<keyword evidence="7 8" id="KW-0413">Isomerase</keyword>
<feature type="region of interest" description="Disordered" evidence="9">
    <location>
        <begin position="454"/>
        <end position="473"/>
    </location>
</feature>
<dbReference type="FunFam" id="3.40.50.140:FF:000004">
    <property type="entry name" value="DNA topoisomerase 3"/>
    <property type="match status" value="1"/>
</dbReference>
<proteinExistence type="inferred from homology"/>
<dbReference type="FunFam" id="1.10.290.10:FF:000004">
    <property type="entry name" value="DNA topoisomerase 3"/>
    <property type="match status" value="1"/>
</dbReference>
<dbReference type="Gene3D" id="1.10.290.10">
    <property type="entry name" value="Topoisomerase I, domain 4"/>
    <property type="match status" value="1"/>
</dbReference>
<reference evidence="12 13" key="1">
    <citation type="submission" date="2019-09" db="EMBL/GenBank/DDBJ databases">
        <title>Nitrincola iocasae sp. nov., a bacterium isolated from the sediment collected at a cold seep field in South China Sea.</title>
        <authorList>
            <person name="Zhang H."/>
            <person name="Wang H."/>
            <person name="Li C."/>
        </authorList>
    </citation>
    <scope>NUCLEOTIDE SEQUENCE [LARGE SCALE GENOMIC DNA]</scope>
    <source>
        <strain evidence="12 13">KXZD1103</strain>
    </source>
</reference>
<feature type="region of interest" description="Interaction with DNA" evidence="8">
    <location>
        <begin position="194"/>
        <end position="199"/>
    </location>
</feature>
<organism evidence="12 13">
    <name type="scientific">Nitrincola iocasae</name>
    <dbReference type="NCBI Taxonomy" id="2614693"/>
    <lineage>
        <taxon>Bacteria</taxon>
        <taxon>Pseudomonadati</taxon>
        <taxon>Pseudomonadota</taxon>
        <taxon>Gammaproteobacteria</taxon>
        <taxon>Oceanospirillales</taxon>
        <taxon>Oceanospirillaceae</taxon>
        <taxon>Nitrincola</taxon>
    </lineage>
</organism>
<dbReference type="Pfam" id="PF01751">
    <property type="entry name" value="Toprim"/>
    <property type="match status" value="1"/>
</dbReference>
<dbReference type="InterPro" id="IPR005738">
    <property type="entry name" value="TopoIII"/>
</dbReference>
<dbReference type="RefSeq" id="WP_151056203.1">
    <property type="nucleotide sequence ID" value="NZ_CP044222.1"/>
</dbReference>
<feature type="binding site" evidence="8">
    <location>
        <position position="103"/>
    </location>
    <ligand>
        <name>Mg(2+)</name>
        <dbReference type="ChEBI" id="CHEBI:18420"/>
        <label>1</label>
        <note>catalytic</note>
    </ligand>
</feature>
<dbReference type="Gene3D" id="1.10.460.10">
    <property type="entry name" value="Topoisomerase I, domain 2"/>
    <property type="match status" value="1"/>
</dbReference>
<feature type="compositionally biased region" description="Polar residues" evidence="9">
    <location>
        <begin position="464"/>
        <end position="473"/>
    </location>
</feature>
<dbReference type="PROSITE" id="PS00396">
    <property type="entry name" value="TOPO_IA_1"/>
    <property type="match status" value="1"/>
</dbReference>
<dbReference type="InterPro" id="IPR006171">
    <property type="entry name" value="TOPRIM_dom"/>
</dbReference>
<feature type="binding site" evidence="8">
    <location>
        <position position="105"/>
    </location>
    <ligand>
        <name>Mg(2+)</name>
        <dbReference type="ChEBI" id="CHEBI:18420"/>
        <label>2</label>
    </ligand>
</feature>
<dbReference type="EMBL" id="CP044222">
    <property type="protein sequence ID" value="QEW07111.1"/>
    <property type="molecule type" value="Genomic_DNA"/>
</dbReference>
<dbReference type="PRINTS" id="PR00417">
    <property type="entry name" value="PRTPISMRASEI"/>
</dbReference>
<dbReference type="GO" id="GO:0000287">
    <property type="term" value="F:magnesium ion binding"/>
    <property type="evidence" value="ECO:0007669"/>
    <property type="project" value="UniProtKB-UniRule"/>
</dbReference>
<dbReference type="SUPFAM" id="SSF56712">
    <property type="entry name" value="Prokaryotic type I DNA topoisomerase"/>
    <property type="match status" value="1"/>
</dbReference>
<dbReference type="GO" id="GO:0043597">
    <property type="term" value="C:cytoplasmic replication fork"/>
    <property type="evidence" value="ECO:0007669"/>
    <property type="project" value="TreeGrafter"/>
</dbReference>
<dbReference type="GO" id="GO:0006265">
    <property type="term" value="P:DNA topological change"/>
    <property type="evidence" value="ECO:0007669"/>
    <property type="project" value="UniProtKB-UniRule"/>
</dbReference>
<dbReference type="NCBIfam" id="NF005829">
    <property type="entry name" value="PRK07726.1"/>
    <property type="match status" value="1"/>
</dbReference>
<keyword evidence="3 8" id="KW-0479">Metal-binding</keyword>
<feature type="compositionally biased region" description="Basic residues" evidence="9">
    <location>
        <begin position="628"/>
        <end position="645"/>
    </location>
</feature>
<accession>A0A5J6LFX3</accession>
<dbReference type="Pfam" id="PF01131">
    <property type="entry name" value="Topoisom_bac"/>
    <property type="match status" value="1"/>
</dbReference>
<evidence type="ECO:0000256" key="1">
    <source>
        <dbReference type="ARBA" id="ARBA00000213"/>
    </source>
</evidence>
<protein>
    <recommendedName>
        <fullName evidence="8">DNA topoisomerase 3</fullName>
        <ecNumber evidence="8">5.6.2.1</ecNumber>
    </recommendedName>
    <alternativeName>
        <fullName evidence="8">DNA topoisomerase III</fullName>
    </alternativeName>
</protein>
<dbReference type="Gene3D" id="2.70.20.10">
    <property type="entry name" value="Topoisomerase I, domain 3"/>
    <property type="match status" value="1"/>
</dbReference>
<dbReference type="GO" id="GO:0003917">
    <property type="term" value="F:DNA topoisomerase type I (single strand cut, ATP-independent) activity"/>
    <property type="evidence" value="ECO:0007669"/>
    <property type="project" value="UniProtKB-UniRule"/>
</dbReference>
<feature type="site" description="Interaction with DNA" evidence="8">
    <location>
        <position position="330"/>
    </location>
</feature>
<evidence type="ECO:0000256" key="9">
    <source>
        <dbReference type="SAM" id="MobiDB-lite"/>
    </source>
</evidence>
<dbReference type="HAMAP" id="MF_00953">
    <property type="entry name" value="Topoisom_3_prok"/>
    <property type="match status" value="1"/>
</dbReference>
<dbReference type="InterPro" id="IPR013497">
    <property type="entry name" value="Topo_IA_cen"/>
</dbReference>
<keyword evidence="5 8" id="KW-0799">Topoisomerase</keyword>
<evidence type="ECO:0000256" key="6">
    <source>
        <dbReference type="ARBA" id="ARBA00023125"/>
    </source>
</evidence>
<evidence type="ECO:0000313" key="12">
    <source>
        <dbReference type="EMBL" id="QEW07111.1"/>
    </source>
</evidence>
<dbReference type="InterPro" id="IPR000380">
    <property type="entry name" value="Topo_IA"/>
</dbReference>
<evidence type="ECO:0000256" key="3">
    <source>
        <dbReference type="ARBA" id="ARBA00022723"/>
    </source>
</evidence>
<name>A0A5J6LFX3_9GAMM</name>
<feature type="domain" description="Toprim" evidence="10">
    <location>
        <begin position="1"/>
        <end position="134"/>
    </location>
</feature>
<comment type="caution">
    <text evidence="8">Lacks conserved residue(s) required for the propagation of feature annotation.</text>
</comment>
<feature type="binding site" evidence="8">
    <location>
        <position position="103"/>
    </location>
    <ligand>
        <name>Mg(2+)</name>
        <dbReference type="ChEBI" id="CHEBI:18420"/>
        <label>2</label>
    </ligand>
</feature>
<comment type="cofactor">
    <cofactor evidence="8">
        <name>Mg(2+)</name>
        <dbReference type="ChEBI" id="CHEBI:18420"/>
    </cofactor>
    <text evidence="8">Binds two Mg(2+) per subunit.</text>
</comment>
<evidence type="ECO:0000256" key="4">
    <source>
        <dbReference type="ARBA" id="ARBA00022842"/>
    </source>
</evidence>
<dbReference type="GO" id="GO:0006281">
    <property type="term" value="P:DNA repair"/>
    <property type="evidence" value="ECO:0007669"/>
    <property type="project" value="TreeGrafter"/>
</dbReference>
<dbReference type="CDD" id="cd03362">
    <property type="entry name" value="TOPRIM_TopoIA_TopoIII"/>
    <property type="match status" value="1"/>
</dbReference>
<keyword evidence="6 8" id="KW-0238">DNA-binding</keyword>
<dbReference type="GO" id="GO:0006310">
    <property type="term" value="P:DNA recombination"/>
    <property type="evidence" value="ECO:0007669"/>
    <property type="project" value="TreeGrafter"/>
</dbReference>
<dbReference type="PROSITE" id="PS50880">
    <property type="entry name" value="TOPRIM"/>
    <property type="match status" value="1"/>
</dbReference>
<dbReference type="AlphaFoldDB" id="A0A5J6LFX3"/>
<keyword evidence="13" id="KW-1185">Reference proteome</keyword>
<comment type="function">
    <text evidence="8">Releases the supercoiling and torsional tension of DNA, which is introduced during the DNA replication and transcription, by transiently cleaving and rejoining one strand of the DNA duplex. Introduces a single-strand break via transesterification at a target site in duplex DNA. The scissile phosphodiester is attacked by the catalytic tyrosine of the enzyme, resulting in the formation of a DNA-(5'-phosphotyrosyl)-enzyme intermediate and the expulsion of a 3'-OH DNA strand. The free DNA strand then undergoes passage around the unbroken strand, thus removing DNA supercoils. Finally, in the religation step, the DNA 3'-OH attacks the covalent intermediate to expel the active-site tyrosine and restore the DNA phosphodiester backbone.</text>
</comment>
<evidence type="ECO:0000256" key="5">
    <source>
        <dbReference type="ARBA" id="ARBA00023029"/>
    </source>
</evidence>
<evidence type="ECO:0000256" key="7">
    <source>
        <dbReference type="ARBA" id="ARBA00023235"/>
    </source>
</evidence>
<comment type="similarity">
    <text evidence="2 8">Belongs to the type IA topoisomerase family.</text>
</comment>
<dbReference type="CDD" id="cd00186">
    <property type="entry name" value="TOP1Ac"/>
    <property type="match status" value="1"/>
</dbReference>
<evidence type="ECO:0000259" key="10">
    <source>
        <dbReference type="PROSITE" id="PS50880"/>
    </source>
</evidence>
<feature type="site" description="Interaction with DNA" evidence="8">
    <location>
        <position position="61"/>
    </location>
</feature>
<feature type="domain" description="Topo IA-type catalytic" evidence="11">
    <location>
        <begin position="155"/>
        <end position="608"/>
    </location>
</feature>
<dbReference type="PANTHER" id="PTHR11390:SF21">
    <property type="entry name" value="DNA TOPOISOMERASE 3-ALPHA"/>
    <property type="match status" value="1"/>
</dbReference>
<feature type="site" description="Interaction with DNA" evidence="8">
    <location>
        <position position="170"/>
    </location>
</feature>
<evidence type="ECO:0000256" key="2">
    <source>
        <dbReference type="ARBA" id="ARBA00009446"/>
    </source>
</evidence>